<dbReference type="AlphaFoldDB" id="A0A4Y6VAE8"/>
<accession>A0A4Y6VAE8</accession>
<dbReference type="Proteomes" id="UP000317214">
    <property type="component" value="Chromosome"/>
</dbReference>
<organism evidence="1 2">
    <name type="scientific">Neokomagataea tanensis</name>
    <dbReference type="NCBI Taxonomy" id="661191"/>
    <lineage>
        <taxon>Bacteria</taxon>
        <taxon>Pseudomonadati</taxon>
        <taxon>Pseudomonadota</taxon>
        <taxon>Alphaproteobacteria</taxon>
        <taxon>Acetobacterales</taxon>
        <taxon>Acetobacteraceae</taxon>
        <taxon>Neokomagataea</taxon>
    </lineage>
</organism>
<gene>
    <name evidence="1" type="ORF">D5366_09680</name>
</gene>
<name>A0A4Y6VAE8_9PROT</name>
<keyword evidence="2" id="KW-1185">Reference proteome</keyword>
<reference evidence="1 2" key="1">
    <citation type="submission" date="2018-09" db="EMBL/GenBank/DDBJ databases">
        <title>The complete genome sequence of Neokomagataea tanensis NBRC 106556(T).</title>
        <authorList>
            <person name="Chua K.-O."/>
            <person name="See-Too W.-S."/>
            <person name="Hong K.-W."/>
            <person name="Yin W.-F."/>
            <person name="Chan K.-G."/>
        </authorList>
    </citation>
    <scope>NUCLEOTIDE SEQUENCE [LARGE SCALE GENOMIC DNA]</scope>
    <source>
        <strain evidence="2">AH13 \ NBRC 106556</strain>
    </source>
</reference>
<sequence>MYWNTGGNPHVAAHLVLTQPLHVVGLIAEAFHEGSQWWWLDVYGRFGGGPEPQFFKVGANSALLTLLCIALIGLCERKGPSRPLVGVCWPL</sequence>
<protein>
    <submittedName>
        <fullName evidence="1">Uncharacterized protein</fullName>
    </submittedName>
</protein>
<dbReference type="EMBL" id="CP032485">
    <property type="protein sequence ID" value="QDH25437.1"/>
    <property type="molecule type" value="Genomic_DNA"/>
</dbReference>
<dbReference type="RefSeq" id="WP_141493348.1">
    <property type="nucleotide sequence ID" value="NZ_CP032485.1"/>
</dbReference>
<proteinExistence type="predicted"/>
<dbReference type="KEGG" id="ntn:D5366_09680"/>
<evidence type="ECO:0000313" key="2">
    <source>
        <dbReference type="Proteomes" id="UP000317214"/>
    </source>
</evidence>
<evidence type="ECO:0000313" key="1">
    <source>
        <dbReference type="EMBL" id="QDH25437.1"/>
    </source>
</evidence>